<evidence type="ECO:0000256" key="1">
    <source>
        <dbReference type="SAM" id="MobiDB-lite"/>
    </source>
</evidence>
<dbReference type="GeneID" id="68295715"/>
<evidence type="ECO:0000313" key="3">
    <source>
        <dbReference type="EMBL" id="GIZ47039.1"/>
    </source>
</evidence>
<dbReference type="EMBL" id="BOLY01000007">
    <property type="protein sequence ID" value="GIZ47039.1"/>
    <property type="molecule type" value="Genomic_DNA"/>
</dbReference>
<feature type="transmembrane region" description="Helical" evidence="2">
    <location>
        <begin position="70"/>
        <end position="89"/>
    </location>
</feature>
<protein>
    <submittedName>
        <fullName evidence="3">Uncharacterized protein</fullName>
    </submittedName>
</protein>
<evidence type="ECO:0000313" key="4">
    <source>
        <dbReference type="Proteomes" id="UP000825890"/>
    </source>
</evidence>
<keyword evidence="2" id="KW-0812">Transmembrane</keyword>
<name>A0A9P3FKF8_9PEZI</name>
<organism evidence="3 4">
    <name type="scientific">Cercospora kikuchii</name>
    <dbReference type="NCBI Taxonomy" id="84275"/>
    <lineage>
        <taxon>Eukaryota</taxon>
        <taxon>Fungi</taxon>
        <taxon>Dikarya</taxon>
        <taxon>Ascomycota</taxon>
        <taxon>Pezizomycotina</taxon>
        <taxon>Dothideomycetes</taxon>
        <taxon>Dothideomycetidae</taxon>
        <taxon>Mycosphaerellales</taxon>
        <taxon>Mycosphaerellaceae</taxon>
        <taxon>Cercospora</taxon>
    </lineage>
</organism>
<proteinExistence type="predicted"/>
<keyword evidence="2" id="KW-0472">Membrane</keyword>
<sequence length="182" mass="20627">MEKATNDTASDINTTQKEPSPSLHFYGPLDHVPACDNFPQVMHIKDYVALASGSVDRSNDPFIPTAQLGCIDWFFFGPIVFSVLMLVFFLNQTYSQQGGPLIAARRAWAAFRITICLDLVLIGRAYWRMHTRRSWVDRGPWNGVMVFEKGKVLTTKTKTREENGSIRIFNGGERIRVLVKQS</sequence>
<evidence type="ECO:0000256" key="2">
    <source>
        <dbReference type="SAM" id="Phobius"/>
    </source>
</evidence>
<dbReference type="Proteomes" id="UP000825890">
    <property type="component" value="Unassembled WGS sequence"/>
</dbReference>
<feature type="compositionally biased region" description="Polar residues" evidence="1">
    <location>
        <begin position="1"/>
        <end position="19"/>
    </location>
</feature>
<keyword evidence="4" id="KW-1185">Reference proteome</keyword>
<feature type="transmembrane region" description="Helical" evidence="2">
    <location>
        <begin position="109"/>
        <end position="127"/>
    </location>
</feature>
<reference evidence="3 4" key="1">
    <citation type="submission" date="2021-01" db="EMBL/GenBank/DDBJ databases">
        <title>Cercospora kikuchii MAFF 305040 whole genome shotgun sequence.</title>
        <authorList>
            <person name="Kashiwa T."/>
            <person name="Suzuki T."/>
        </authorList>
    </citation>
    <scope>NUCLEOTIDE SEQUENCE [LARGE SCALE GENOMIC DNA]</scope>
    <source>
        <strain evidence="3 4">MAFF 305040</strain>
    </source>
</reference>
<dbReference type="RefSeq" id="XP_044661526.1">
    <property type="nucleotide sequence ID" value="XM_044805591.1"/>
</dbReference>
<accession>A0A9P3FKF8</accession>
<keyword evidence="2" id="KW-1133">Transmembrane helix</keyword>
<comment type="caution">
    <text evidence="3">The sequence shown here is derived from an EMBL/GenBank/DDBJ whole genome shotgun (WGS) entry which is preliminary data.</text>
</comment>
<feature type="region of interest" description="Disordered" evidence="1">
    <location>
        <begin position="1"/>
        <end position="21"/>
    </location>
</feature>
<gene>
    <name evidence="3" type="ORF">CKM354_001014000</name>
</gene>
<dbReference type="AlphaFoldDB" id="A0A9P3FKF8"/>